<sequence length="65" mass="7331">MDTPATAGWMRMSRQWSREGDTIGAFVFVGGARRKPHILPSSPLCTPCIEREVRIRYRGRVALGK</sequence>
<evidence type="ECO:0000313" key="1">
    <source>
        <dbReference type="EMBL" id="CAI6338518.1"/>
    </source>
</evidence>
<dbReference type="AlphaFoldDB" id="A0A9W4UQJ2"/>
<protein>
    <submittedName>
        <fullName evidence="1">Uncharacterized protein</fullName>
    </submittedName>
</protein>
<organism evidence="1 2">
    <name type="scientific">Periconia digitata</name>
    <dbReference type="NCBI Taxonomy" id="1303443"/>
    <lineage>
        <taxon>Eukaryota</taxon>
        <taxon>Fungi</taxon>
        <taxon>Dikarya</taxon>
        <taxon>Ascomycota</taxon>
        <taxon>Pezizomycotina</taxon>
        <taxon>Dothideomycetes</taxon>
        <taxon>Pleosporomycetidae</taxon>
        <taxon>Pleosporales</taxon>
        <taxon>Massarineae</taxon>
        <taxon>Periconiaceae</taxon>
        <taxon>Periconia</taxon>
    </lineage>
</organism>
<comment type="caution">
    <text evidence="1">The sequence shown here is derived from an EMBL/GenBank/DDBJ whole genome shotgun (WGS) entry which is preliminary data.</text>
</comment>
<name>A0A9W4UQJ2_9PLEO</name>
<evidence type="ECO:0000313" key="2">
    <source>
        <dbReference type="Proteomes" id="UP001152607"/>
    </source>
</evidence>
<dbReference type="EMBL" id="CAOQHR010000008">
    <property type="protein sequence ID" value="CAI6338518.1"/>
    <property type="molecule type" value="Genomic_DNA"/>
</dbReference>
<gene>
    <name evidence="1" type="ORF">PDIGIT_LOCUS11647</name>
</gene>
<accession>A0A9W4UQJ2</accession>
<keyword evidence="2" id="KW-1185">Reference proteome</keyword>
<dbReference type="Proteomes" id="UP001152607">
    <property type="component" value="Unassembled WGS sequence"/>
</dbReference>
<reference evidence="1" key="1">
    <citation type="submission" date="2023-01" db="EMBL/GenBank/DDBJ databases">
        <authorList>
            <person name="Van Ghelder C."/>
            <person name="Rancurel C."/>
        </authorList>
    </citation>
    <scope>NUCLEOTIDE SEQUENCE</scope>
    <source>
        <strain evidence="1">CNCM I-4278</strain>
    </source>
</reference>
<proteinExistence type="predicted"/>